<dbReference type="InterPro" id="IPR011990">
    <property type="entry name" value="TPR-like_helical_dom_sf"/>
</dbReference>
<dbReference type="HOGENOM" id="CLU_000288_125_8_1"/>
<organism evidence="4 5">
    <name type="scientific">Oidiodendron maius (strain Zn)</name>
    <dbReference type="NCBI Taxonomy" id="913774"/>
    <lineage>
        <taxon>Eukaryota</taxon>
        <taxon>Fungi</taxon>
        <taxon>Dikarya</taxon>
        <taxon>Ascomycota</taxon>
        <taxon>Pezizomycotina</taxon>
        <taxon>Leotiomycetes</taxon>
        <taxon>Leotiomycetes incertae sedis</taxon>
        <taxon>Myxotrichaceae</taxon>
        <taxon>Oidiodendron</taxon>
    </lineage>
</organism>
<accession>A0A0C3CI58</accession>
<evidence type="ECO:0000259" key="3">
    <source>
        <dbReference type="Pfam" id="PF25000"/>
    </source>
</evidence>
<dbReference type="InterPro" id="IPR053137">
    <property type="entry name" value="NLR-like"/>
</dbReference>
<dbReference type="Pfam" id="PF13374">
    <property type="entry name" value="TPR_10"/>
    <property type="match status" value="3"/>
</dbReference>
<dbReference type="PANTHER" id="PTHR46082">
    <property type="entry name" value="ATP/GTP-BINDING PROTEIN-RELATED"/>
    <property type="match status" value="1"/>
</dbReference>
<dbReference type="Pfam" id="PF05729">
    <property type="entry name" value="NACHT"/>
    <property type="match status" value="1"/>
</dbReference>
<dbReference type="SUPFAM" id="SSF52540">
    <property type="entry name" value="P-loop containing nucleoside triphosphate hydrolases"/>
    <property type="match status" value="1"/>
</dbReference>
<gene>
    <name evidence="4" type="ORF">OIDMADRAFT_56980</name>
</gene>
<evidence type="ECO:0000313" key="4">
    <source>
        <dbReference type="EMBL" id="KIM98633.1"/>
    </source>
</evidence>
<feature type="domain" description="NACHT" evidence="2">
    <location>
        <begin position="55"/>
        <end position="219"/>
    </location>
</feature>
<evidence type="ECO:0000256" key="1">
    <source>
        <dbReference type="SAM" id="MobiDB-lite"/>
    </source>
</evidence>
<feature type="region of interest" description="Disordered" evidence="1">
    <location>
        <begin position="1"/>
        <end position="29"/>
    </location>
</feature>
<dbReference type="Gene3D" id="3.40.50.300">
    <property type="entry name" value="P-loop containing nucleotide triphosphate hydrolases"/>
    <property type="match status" value="1"/>
</dbReference>
<dbReference type="GO" id="GO:0043531">
    <property type="term" value="F:ADP binding"/>
    <property type="evidence" value="ECO:0007669"/>
    <property type="project" value="InterPro"/>
</dbReference>
<dbReference type="Proteomes" id="UP000054321">
    <property type="component" value="Unassembled WGS sequence"/>
</dbReference>
<dbReference type="Pfam" id="PF25000">
    <property type="entry name" value="DUF7779"/>
    <property type="match status" value="1"/>
</dbReference>
<dbReference type="InterPro" id="IPR027417">
    <property type="entry name" value="P-loop_NTPase"/>
</dbReference>
<dbReference type="PANTHER" id="PTHR46082:SF6">
    <property type="entry name" value="AAA+ ATPASE DOMAIN-CONTAINING PROTEIN-RELATED"/>
    <property type="match status" value="1"/>
</dbReference>
<dbReference type="SUPFAM" id="SSF48452">
    <property type="entry name" value="TPR-like"/>
    <property type="match status" value="2"/>
</dbReference>
<dbReference type="AlphaFoldDB" id="A0A0C3CI58"/>
<protein>
    <submittedName>
        <fullName evidence="4">Uncharacterized protein</fullName>
    </submittedName>
</protein>
<dbReference type="Gene3D" id="1.25.40.10">
    <property type="entry name" value="Tetratricopeptide repeat domain"/>
    <property type="match status" value="2"/>
</dbReference>
<dbReference type="Pfam" id="PF13424">
    <property type="entry name" value="TPR_12"/>
    <property type="match status" value="1"/>
</dbReference>
<dbReference type="EMBL" id="KN832880">
    <property type="protein sequence ID" value="KIM98633.1"/>
    <property type="molecule type" value="Genomic_DNA"/>
</dbReference>
<keyword evidence="5" id="KW-1185">Reference proteome</keyword>
<dbReference type="OrthoDB" id="1658288at2759"/>
<evidence type="ECO:0000313" key="5">
    <source>
        <dbReference type="Proteomes" id="UP000054321"/>
    </source>
</evidence>
<dbReference type="InterPro" id="IPR056681">
    <property type="entry name" value="DUF7779"/>
</dbReference>
<reference evidence="4 5" key="1">
    <citation type="submission" date="2014-04" db="EMBL/GenBank/DDBJ databases">
        <authorList>
            <consortium name="DOE Joint Genome Institute"/>
            <person name="Kuo A."/>
            <person name="Martino E."/>
            <person name="Perotto S."/>
            <person name="Kohler A."/>
            <person name="Nagy L.G."/>
            <person name="Floudas D."/>
            <person name="Copeland A."/>
            <person name="Barry K.W."/>
            <person name="Cichocki N."/>
            <person name="Veneault-Fourrey C."/>
            <person name="LaButti K."/>
            <person name="Lindquist E.A."/>
            <person name="Lipzen A."/>
            <person name="Lundell T."/>
            <person name="Morin E."/>
            <person name="Murat C."/>
            <person name="Sun H."/>
            <person name="Tunlid A."/>
            <person name="Henrissat B."/>
            <person name="Grigoriev I.V."/>
            <person name="Hibbett D.S."/>
            <person name="Martin F."/>
            <person name="Nordberg H.P."/>
            <person name="Cantor M.N."/>
            <person name="Hua S.X."/>
        </authorList>
    </citation>
    <scope>NUCLEOTIDE SEQUENCE [LARGE SCALE GENOMIC DNA]</scope>
    <source>
        <strain evidence="4 5">Zn</strain>
    </source>
</reference>
<dbReference type="InterPro" id="IPR007111">
    <property type="entry name" value="NACHT_NTPase"/>
</dbReference>
<dbReference type="STRING" id="913774.A0A0C3CI58"/>
<feature type="domain" description="DUF7779" evidence="3">
    <location>
        <begin position="307"/>
        <end position="404"/>
    </location>
</feature>
<evidence type="ECO:0000259" key="2">
    <source>
        <dbReference type="Pfam" id="PF05729"/>
    </source>
</evidence>
<name>A0A0C3CI58_OIDMZ</name>
<reference evidence="5" key="2">
    <citation type="submission" date="2015-01" db="EMBL/GenBank/DDBJ databases">
        <title>Evolutionary Origins and Diversification of the Mycorrhizal Mutualists.</title>
        <authorList>
            <consortium name="DOE Joint Genome Institute"/>
            <consortium name="Mycorrhizal Genomics Consortium"/>
            <person name="Kohler A."/>
            <person name="Kuo A."/>
            <person name="Nagy L.G."/>
            <person name="Floudas D."/>
            <person name="Copeland A."/>
            <person name="Barry K.W."/>
            <person name="Cichocki N."/>
            <person name="Veneault-Fourrey C."/>
            <person name="LaButti K."/>
            <person name="Lindquist E.A."/>
            <person name="Lipzen A."/>
            <person name="Lundell T."/>
            <person name="Morin E."/>
            <person name="Murat C."/>
            <person name="Riley R."/>
            <person name="Ohm R."/>
            <person name="Sun H."/>
            <person name="Tunlid A."/>
            <person name="Henrissat B."/>
            <person name="Grigoriev I.V."/>
            <person name="Hibbett D.S."/>
            <person name="Martin F."/>
        </authorList>
    </citation>
    <scope>NUCLEOTIDE SEQUENCE [LARGE SCALE GENOMIC DNA]</scope>
    <source>
        <strain evidence="5">Zn</strain>
    </source>
</reference>
<sequence>MGKPNSANGDPLPERPRTPPSPSSTVPFLRDPDYVDRHTLLEQIRAKCSIPGSRTALVGLGGVGKPQLAIEYSYQIRNRSLETWVFWVYASNAARLEQSYREIADRLQITGRKDPQANIFKLVHSWLYIEKRERWLLILDNIDDHRDFNGAVSSSHDGSGGSQIGRSRQLLSAYLPQSHNGSILITTRSMEVALRLVEQRDIIAVEPMDKEHGLALFKKKLGGQSNSTDMTELVAALEFMPLAIVQAAAYITQMVPRCSVKQYFQEFQKSDRKKMSLLNHKGGHLRRDWGAKPSTITTWQISFEHIHHTRQSAANLLSLISFFDPHEIPEALVRTIEIVQNRKYVGKAGVNYKKDNDEDSVSDSIGNDGFEDDILILKNYSFISVNTDKTTFEMHSLVQLAIREWLGTCGPLERWKQQFIKNLSAEFLTGEYKNWEKCQSLFPYAKSAIAQQPDNKTSLEEWASLLYKAAWYAWSRENVTDAEKMSVMVMKTRRKLFGKEQEETLSSMEMVGLAYSLGGRWQEAVELHEQVMEMRKMVLGAEHPHTLKSMGNVASTSWSLGRWKVAEELDIKLEKTMIRVLCIDDEDTLTSMGNIATNYRHQGRCKEAEELDVKVMEMRKKVLGAEHPHTLKSMSNLSSTYRHQGRWKEAEKLDMQLVETRERVLGANNPDTLTSMNNLATTFRYQGRWKKAEELGMHVIEMTMRVLGIGHPDRLAAIGNLAFTYKSQGRHTEALELMGECVQLRTRVLGIDHPDTISSSMIFGVWKAEKLAIDAAGVWK</sequence>
<proteinExistence type="predicted"/>
<dbReference type="InParanoid" id="A0A0C3CI58"/>